<feature type="transmembrane region" description="Helical" evidence="1">
    <location>
        <begin position="151"/>
        <end position="170"/>
    </location>
</feature>
<keyword evidence="1" id="KW-0472">Membrane</keyword>
<organism evidence="2 3">
    <name type="scientific">Pseudomonas putida</name>
    <name type="common">Arthrobacter siderocapsulatus</name>
    <dbReference type="NCBI Taxonomy" id="303"/>
    <lineage>
        <taxon>Bacteria</taxon>
        <taxon>Pseudomonadati</taxon>
        <taxon>Pseudomonadota</taxon>
        <taxon>Gammaproteobacteria</taxon>
        <taxon>Pseudomonadales</taxon>
        <taxon>Pseudomonadaceae</taxon>
        <taxon>Pseudomonas</taxon>
    </lineage>
</organism>
<dbReference type="RefSeq" id="WP_252461697.1">
    <property type="nucleotide sequence ID" value="NZ_JAMHFX010000239.1"/>
</dbReference>
<keyword evidence="1" id="KW-1133">Transmembrane helix</keyword>
<protein>
    <recommendedName>
        <fullName evidence="4">Oligosaccharide repeat unit polymerase</fullName>
    </recommendedName>
</protein>
<evidence type="ECO:0000313" key="2">
    <source>
        <dbReference type="EMBL" id="MCO1624119.1"/>
    </source>
</evidence>
<dbReference type="Proteomes" id="UP001202943">
    <property type="component" value="Unassembled WGS sequence"/>
</dbReference>
<dbReference type="AlphaFoldDB" id="A0AAW5HSM1"/>
<reference evidence="2" key="2">
    <citation type="submission" date="2023-08" db="EMBL/GenBank/DDBJ databases">
        <title>Isolation, Identification, Denitrification Characteristics of A Highly Efficient Aerobic Denitrifying Bacterial Strain DS2.</title>
        <authorList>
            <person name="Wang H."/>
        </authorList>
    </citation>
    <scope>NUCLEOTIDE SEQUENCE</scope>
    <source>
        <strain evidence="2">DS2</strain>
    </source>
</reference>
<sequence length="465" mass="51315">MTDSNKFRDWLSVNIAPTIFLVSYFLTVVLGNLVYLIPSARPFLEKTPFTARIFEFDTLFSSGFWLLLLSPFVVTPLVVWLVRRFTQPLVARVVGFFPEFTHSSYLLLLLLCYGIVIYAFWQAEAFRLFLAGSDFTSSVEARFVIRERVSFFSMALLMSNLHFLSIYGAVKLVRKGGLWWGGVTLLNAVVISVLLVVLNMKWPILIFYAGLVLAVFVYTPRYPFVKAAVGMVALLLVYFLISAFVYRISPPVPEQAEQSQIGESAMVEPQVSEADIAGRSVAPVPERDEKESKGADVVALSAAIGGEVPKMMFHAVNRMAIIYPYYYEVFTKRGQVCGGLLAQAKVGQKCRPSYYIYTEIFNDQFNGRGTAPAAVHITSYALGGWPLAAVGLLCGSVLLGVFAALPLGGSSLAGAIAVTGGVMGYHLSQLPGEGPIFYDHGVFWSILMLFVYALFVKAYRAMVAK</sequence>
<evidence type="ECO:0008006" key="4">
    <source>
        <dbReference type="Google" id="ProtNLM"/>
    </source>
</evidence>
<feature type="transmembrane region" description="Helical" evidence="1">
    <location>
        <begin position="177"/>
        <end position="196"/>
    </location>
</feature>
<feature type="transmembrane region" description="Helical" evidence="1">
    <location>
        <begin position="202"/>
        <end position="220"/>
    </location>
</feature>
<evidence type="ECO:0000313" key="3">
    <source>
        <dbReference type="Proteomes" id="UP001202943"/>
    </source>
</evidence>
<accession>A0AAW5HSM1</accession>
<feature type="transmembrane region" description="Helical" evidence="1">
    <location>
        <begin position="58"/>
        <end position="82"/>
    </location>
</feature>
<evidence type="ECO:0000256" key="1">
    <source>
        <dbReference type="SAM" id="Phobius"/>
    </source>
</evidence>
<comment type="caution">
    <text evidence="2">The sequence shown here is derived from an EMBL/GenBank/DDBJ whole genome shotgun (WGS) entry which is preliminary data.</text>
</comment>
<feature type="transmembrane region" description="Helical" evidence="1">
    <location>
        <begin position="15"/>
        <end position="37"/>
    </location>
</feature>
<name>A0AAW5HSM1_PSEPU</name>
<proteinExistence type="predicted"/>
<reference evidence="2" key="1">
    <citation type="submission" date="2022-05" db="EMBL/GenBank/DDBJ databases">
        <authorList>
            <person name="Yi M."/>
        </authorList>
    </citation>
    <scope>NUCLEOTIDE SEQUENCE</scope>
    <source>
        <strain evidence="2">DS2</strain>
    </source>
</reference>
<feature type="transmembrane region" description="Helical" evidence="1">
    <location>
        <begin position="102"/>
        <end position="121"/>
    </location>
</feature>
<feature type="transmembrane region" description="Helical" evidence="1">
    <location>
        <begin position="227"/>
        <end position="246"/>
    </location>
</feature>
<dbReference type="EMBL" id="JAMHFX010000239">
    <property type="protein sequence ID" value="MCO1624119.1"/>
    <property type="molecule type" value="Genomic_DNA"/>
</dbReference>
<keyword evidence="1" id="KW-0812">Transmembrane</keyword>
<gene>
    <name evidence="2" type="ORF">M8C81_26365</name>
</gene>
<feature type="transmembrane region" description="Helical" evidence="1">
    <location>
        <begin position="442"/>
        <end position="459"/>
    </location>
</feature>